<dbReference type="VEuPathDB" id="FungiDB:An18g02870"/>
<protein>
    <submittedName>
        <fullName evidence="3">Uncharacterized protein</fullName>
    </submittedName>
</protein>
<gene>
    <name evidence="3" type="ORF">An18g02870</name>
</gene>
<evidence type="ECO:0000256" key="1">
    <source>
        <dbReference type="SAM" id="MobiDB-lite"/>
    </source>
</evidence>
<dbReference type="AlphaFoldDB" id="A0AAJ8C009"/>
<evidence type="ECO:0000313" key="3">
    <source>
        <dbReference type="RefSeq" id="XP_059605636.1"/>
    </source>
</evidence>
<name>A0AAJ8C009_ASPNG</name>
<proteinExistence type="predicted"/>
<dbReference type="GeneID" id="84593683"/>
<keyword evidence="2" id="KW-0732">Signal</keyword>
<feature type="signal peptide" evidence="2">
    <location>
        <begin position="1"/>
        <end position="17"/>
    </location>
</feature>
<organism evidence="3">
    <name type="scientific">Aspergillus niger</name>
    <dbReference type="NCBI Taxonomy" id="5061"/>
    <lineage>
        <taxon>Eukaryota</taxon>
        <taxon>Fungi</taxon>
        <taxon>Dikarya</taxon>
        <taxon>Ascomycota</taxon>
        <taxon>Pezizomycotina</taxon>
        <taxon>Eurotiomycetes</taxon>
        <taxon>Eurotiomycetidae</taxon>
        <taxon>Eurotiales</taxon>
        <taxon>Aspergillaceae</taxon>
        <taxon>Aspergillus</taxon>
        <taxon>Aspergillus subgen. Circumdati</taxon>
    </lineage>
</organism>
<dbReference type="RefSeq" id="XP_059605636.1">
    <property type="nucleotide sequence ID" value="XM_059745687.1"/>
</dbReference>
<reference evidence="3" key="1">
    <citation type="submission" date="2025-02" db="EMBL/GenBank/DDBJ databases">
        <authorList>
            <consortium name="NCBI Genome Project"/>
        </authorList>
    </citation>
    <scope>NUCLEOTIDE SEQUENCE</scope>
</reference>
<accession>A0AAJ8C009</accession>
<feature type="region of interest" description="Disordered" evidence="1">
    <location>
        <begin position="71"/>
        <end position="119"/>
    </location>
</feature>
<evidence type="ECO:0000256" key="2">
    <source>
        <dbReference type="SAM" id="SignalP"/>
    </source>
</evidence>
<reference evidence="3" key="2">
    <citation type="submission" date="2025-08" db="UniProtKB">
        <authorList>
            <consortium name="RefSeq"/>
        </authorList>
    </citation>
    <scope>IDENTIFICATION</scope>
</reference>
<feature type="chain" id="PRO_5044741501" evidence="2">
    <location>
        <begin position="18"/>
        <end position="187"/>
    </location>
</feature>
<dbReference type="KEGG" id="ang:An18g02870"/>
<sequence length="187" mass="20180">MAAVLRVSCLFLHLILYYKIVDWSGEMTPTYVRLLCMIHDPHPSHILGQTDACFNFTHCMRPGDQLGNLDLSNPLPGRKRVSEEASRTGARGVSGGIKSSKCGGGNGGKERKKSHRPKESVFLPVHPAAIAAAVDLAGGSNSKTAAAPALLFRILTFLFSSVFPAPVEPLRSAFSPLLVITRLERTT</sequence>